<dbReference type="AlphaFoldDB" id="A0A317ZLP5"/>
<dbReference type="GO" id="GO:0005975">
    <property type="term" value="P:carbohydrate metabolic process"/>
    <property type="evidence" value="ECO:0007669"/>
    <property type="project" value="InterPro"/>
</dbReference>
<dbReference type="Proteomes" id="UP000247099">
    <property type="component" value="Unassembled WGS sequence"/>
</dbReference>
<evidence type="ECO:0000313" key="2">
    <source>
        <dbReference type="EMBL" id="PXA04858.1"/>
    </source>
</evidence>
<dbReference type="EMBL" id="QHJQ01000002">
    <property type="protein sequence ID" value="PXA04858.1"/>
    <property type="molecule type" value="Genomic_DNA"/>
</dbReference>
<sequence length="77" mass="8820">MAAEVCDKLTPVWFWTPDRKWQPKDAPEVVDMLRLCNSRKTNYLLNVAPDRSGRILEDSVTRLKEIDSLLGLNHVGP</sequence>
<dbReference type="GO" id="GO:0004560">
    <property type="term" value="F:alpha-L-fucosidase activity"/>
    <property type="evidence" value="ECO:0007669"/>
    <property type="project" value="InterPro"/>
</dbReference>
<accession>A0A317ZLP5</accession>
<dbReference type="InterPro" id="IPR057739">
    <property type="entry name" value="Glyco_hydro_29_N"/>
</dbReference>
<evidence type="ECO:0000313" key="3">
    <source>
        <dbReference type="Proteomes" id="UP000247099"/>
    </source>
</evidence>
<dbReference type="SUPFAM" id="SSF51445">
    <property type="entry name" value="(Trans)glycosidases"/>
    <property type="match status" value="1"/>
</dbReference>
<evidence type="ECO:0000259" key="1">
    <source>
        <dbReference type="Pfam" id="PF01120"/>
    </source>
</evidence>
<keyword evidence="3" id="KW-1185">Reference proteome</keyword>
<name>A0A317ZLP5_9BACT</name>
<protein>
    <recommendedName>
        <fullName evidence="1">Glycoside hydrolase family 29 N-terminal domain-containing protein</fullName>
    </recommendedName>
</protein>
<feature type="domain" description="Glycoside hydrolase family 29 N-terminal" evidence="1">
    <location>
        <begin position="4"/>
        <end position="73"/>
    </location>
</feature>
<dbReference type="RefSeq" id="WP_110129862.1">
    <property type="nucleotide sequence ID" value="NZ_QHJQ01000002.1"/>
</dbReference>
<dbReference type="Gene3D" id="3.20.20.80">
    <property type="entry name" value="Glycosidases"/>
    <property type="match status" value="1"/>
</dbReference>
<dbReference type="InterPro" id="IPR017853">
    <property type="entry name" value="GH"/>
</dbReference>
<dbReference type="Pfam" id="PF01120">
    <property type="entry name" value="Alpha_L_fucos"/>
    <property type="match status" value="1"/>
</dbReference>
<gene>
    <name evidence="2" type="ORF">DDZ13_02525</name>
</gene>
<dbReference type="InParanoid" id="A0A317ZLP5"/>
<reference evidence="2 3" key="1">
    <citation type="submission" date="2018-05" db="EMBL/GenBank/DDBJ databases">
        <title>Coraliomargarita sinensis sp. nov., isolated from a marine solar saltern.</title>
        <authorList>
            <person name="Zhou L.Y."/>
        </authorList>
    </citation>
    <scope>NUCLEOTIDE SEQUENCE [LARGE SCALE GENOMIC DNA]</scope>
    <source>
        <strain evidence="2 3">WN38</strain>
    </source>
</reference>
<comment type="caution">
    <text evidence="2">The sequence shown here is derived from an EMBL/GenBank/DDBJ whole genome shotgun (WGS) entry which is preliminary data.</text>
</comment>
<organism evidence="2 3">
    <name type="scientific">Coraliomargarita sinensis</name>
    <dbReference type="NCBI Taxonomy" id="2174842"/>
    <lineage>
        <taxon>Bacteria</taxon>
        <taxon>Pseudomonadati</taxon>
        <taxon>Verrucomicrobiota</taxon>
        <taxon>Opitutia</taxon>
        <taxon>Puniceicoccales</taxon>
        <taxon>Coraliomargaritaceae</taxon>
        <taxon>Coraliomargarita</taxon>
    </lineage>
</organism>
<proteinExistence type="predicted"/>